<evidence type="ECO:0000256" key="6">
    <source>
        <dbReference type="SAM" id="Phobius"/>
    </source>
</evidence>
<reference evidence="8 9" key="1">
    <citation type="submission" date="2021-01" db="EMBL/GenBank/DDBJ databases">
        <title>Genomic Encyclopedia of Type Strains, Phase IV (KMG-IV): sequencing the most valuable type-strain genomes for metagenomic binning, comparative biology and taxonomic classification.</title>
        <authorList>
            <person name="Goeker M."/>
        </authorList>
    </citation>
    <scope>NUCLEOTIDE SEQUENCE [LARGE SCALE GENOMIC DNA]</scope>
    <source>
        <strain evidence="8 9">DSM 27513</strain>
    </source>
</reference>
<dbReference type="RefSeq" id="WP_205017156.1">
    <property type="nucleotide sequence ID" value="NZ_JAFBEI010000020.1"/>
</dbReference>
<dbReference type="EMBL" id="JAFBEI010000020">
    <property type="protein sequence ID" value="MBM7636272.1"/>
    <property type="molecule type" value="Genomic_DNA"/>
</dbReference>
<dbReference type="Gene3D" id="1.20.1250.20">
    <property type="entry name" value="MFS general substrate transporter like domains"/>
    <property type="match status" value="1"/>
</dbReference>
<gene>
    <name evidence="8" type="ORF">JOC31_001092</name>
</gene>
<proteinExistence type="predicted"/>
<dbReference type="PANTHER" id="PTHR42718">
    <property type="entry name" value="MAJOR FACILITATOR SUPERFAMILY MULTIDRUG TRANSPORTER MFSC"/>
    <property type="match status" value="1"/>
</dbReference>
<sequence>MSSETTSKKTIGAIIATALLAFCGILSETSMNVTFSQLSSVFHLELGTLQWITTTYLLAVAVTITTSATLKQNYKERHLFFTSVAFFIAGSLLAISSNHFGIMIAGRVLQGIGTGISMPLMFNIIAERIPHQKMGFYMGMGGLIMGLAPAFGPTYGGFMIAHLDWQWIFIAILPIALLAFLIGASFIENSPLSQEKRPFNWLDFILLALSLSNIILAISSLEAGQLNWTYVIIFVLSLIAFIWRSSKEEQPFLDIKLLADPLVLFGLLPFAIYQFSNLSTNFVIPNFLTIALGVGSSLAGFSLLPGTLIGTLTEPFFGKLYDDRGPKLSLYAGNAIFALALIGLSFFTSSLNLLPIIIIYIVFTIGRNMAFNNTMAAVMKEVPRDKSADITAIFQMVQQFAGALGTALSAIIVDSAGNITQGSQYVFFMLLALVLANFLFFKIMFSHFKAD</sequence>
<feature type="transmembrane region" description="Helical" evidence="6">
    <location>
        <begin position="328"/>
        <end position="347"/>
    </location>
</feature>
<keyword evidence="3 6" id="KW-0812">Transmembrane</keyword>
<comment type="caution">
    <text evidence="8">The sequence shown here is derived from an EMBL/GenBank/DDBJ whole genome shotgun (WGS) entry which is preliminary data.</text>
</comment>
<dbReference type="Gene3D" id="1.20.1720.10">
    <property type="entry name" value="Multidrug resistance protein D"/>
    <property type="match status" value="1"/>
</dbReference>
<feature type="transmembrane region" description="Helical" evidence="6">
    <location>
        <begin position="102"/>
        <end position="122"/>
    </location>
</feature>
<dbReference type="Pfam" id="PF07690">
    <property type="entry name" value="MFS_1"/>
    <property type="match status" value="1"/>
</dbReference>
<feature type="transmembrane region" description="Helical" evidence="6">
    <location>
        <begin position="134"/>
        <end position="155"/>
    </location>
</feature>
<dbReference type="PRINTS" id="PR01036">
    <property type="entry name" value="TCRTETB"/>
</dbReference>
<keyword evidence="9" id="KW-1185">Reference proteome</keyword>
<keyword evidence="4 6" id="KW-1133">Transmembrane helix</keyword>
<dbReference type="PROSITE" id="PS50850">
    <property type="entry name" value="MFS"/>
    <property type="match status" value="1"/>
</dbReference>
<feature type="transmembrane region" description="Helical" evidence="6">
    <location>
        <begin position="199"/>
        <end position="221"/>
    </location>
</feature>
<feature type="domain" description="Major facilitator superfamily (MFS) profile" evidence="7">
    <location>
        <begin position="13"/>
        <end position="449"/>
    </location>
</feature>
<dbReference type="PANTHER" id="PTHR42718:SF9">
    <property type="entry name" value="MAJOR FACILITATOR SUPERFAMILY MULTIDRUG TRANSPORTER MFSC"/>
    <property type="match status" value="1"/>
</dbReference>
<evidence type="ECO:0000256" key="3">
    <source>
        <dbReference type="ARBA" id="ARBA00022692"/>
    </source>
</evidence>
<dbReference type="Proteomes" id="UP000809081">
    <property type="component" value="Unassembled WGS sequence"/>
</dbReference>
<evidence type="ECO:0000256" key="2">
    <source>
        <dbReference type="ARBA" id="ARBA00022448"/>
    </source>
</evidence>
<feature type="transmembrane region" description="Helical" evidence="6">
    <location>
        <begin position="257"/>
        <end position="275"/>
    </location>
</feature>
<organism evidence="8 9">
    <name type="scientific">Streptococcus saliviloxodontae</name>
    <dbReference type="NCBI Taxonomy" id="1349416"/>
    <lineage>
        <taxon>Bacteria</taxon>
        <taxon>Bacillati</taxon>
        <taxon>Bacillota</taxon>
        <taxon>Bacilli</taxon>
        <taxon>Lactobacillales</taxon>
        <taxon>Streptococcaceae</taxon>
        <taxon>Streptococcus</taxon>
    </lineage>
</organism>
<keyword evidence="2" id="KW-0813">Transport</keyword>
<evidence type="ECO:0000313" key="9">
    <source>
        <dbReference type="Proteomes" id="UP000809081"/>
    </source>
</evidence>
<evidence type="ECO:0000313" key="8">
    <source>
        <dbReference type="EMBL" id="MBM7636272.1"/>
    </source>
</evidence>
<dbReference type="InterPro" id="IPR020846">
    <property type="entry name" value="MFS_dom"/>
</dbReference>
<keyword evidence="5 6" id="KW-0472">Membrane</keyword>
<feature type="transmembrane region" description="Helical" evidence="6">
    <location>
        <begin position="353"/>
        <end position="371"/>
    </location>
</feature>
<dbReference type="SUPFAM" id="SSF103473">
    <property type="entry name" value="MFS general substrate transporter"/>
    <property type="match status" value="1"/>
</dbReference>
<feature type="transmembrane region" description="Helical" evidence="6">
    <location>
        <begin position="167"/>
        <end position="187"/>
    </location>
</feature>
<name>A0ABS2PLV6_9STRE</name>
<feature type="transmembrane region" description="Helical" evidence="6">
    <location>
        <begin position="79"/>
        <end position="96"/>
    </location>
</feature>
<feature type="transmembrane region" description="Helical" evidence="6">
    <location>
        <begin position="227"/>
        <end position="245"/>
    </location>
</feature>
<feature type="transmembrane region" description="Helical" evidence="6">
    <location>
        <begin position="392"/>
        <end position="413"/>
    </location>
</feature>
<evidence type="ECO:0000256" key="4">
    <source>
        <dbReference type="ARBA" id="ARBA00022989"/>
    </source>
</evidence>
<evidence type="ECO:0000259" key="7">
    <source>
        <dbReference type="PROSITE" id="PS50850"/>
    </source>
</evidence>
<feature type="transmembrane region" description="Helical" evidence="6">
    <location>
        <begin position="51"/>
        <end position="70"/>
    </location>
</feature>
<evidence type="ECO:0000256" key="5">
    <source>
        <dbReference type="ARBA" id="ARBA00023136"/>
    </source>
</evidence>
<comment type="subcellular location">
    <subcellularLocation>
        <location evidence="1">Cell membrane</location>
        <topology evidence="1">Multi-pass membrane protein</topology>
    </subcellularLocation>
</comment>
<accession>A0ABS2PLV6</accession>
<feature type="transmembrane region" description="Helical" evidence="6">
    <location>
        <begin position="425"/>
        <end position="445"/>
    </location>
</feature>
<feature type="transmembrane region" description="Helical" evidence="6">
    <location>
        <begin position="287"/>
        <end position="308"/>
    </location>
</feature>
<dbReference type="InterPro" id="IPR036259">
    <property type="entry name" value="MFS_trans_sf"/>
</dbReference>
<protein>
    <submittedName>
        <fullName evidence="8">EmrB/QacA subfamily drug resistance transporter</fullName>
    </submittedName>
</protein>
<evidence type="ECO:0000256" key="1">
    <source>
        <dbReference type="ARBA" id="ARBA00004651"/>
    </source>
</evidence>
<dbReference type="InterPro" id="IPR011701">
    <property type="entry name" value="MFS"/>
</dbReference>